<protein>
    <recommendedName>
        <fullName evidence="2">F-box domain-containing protein</fullName>
    </recommendedName>
</protein>
<comment type="caution">
    <text evidence="3">The sequence shown here is derived from an EMBL/GenBank/DDBJ whole genome shotgun (WGS) entry which is preliminary data.</text>
</comment>
<feature type="transmembrane region" description="Helical" evidence="1">
    <location>
        <begin position="392"/>
        <end position="413"/>
    </location>
</feature>
<dbReference type="EMBL" id="JAZHXI010000015">
    <property type="protein sequence ID" value="KAL2063735.1"/>
    <property type="molecule type" value="Genomic_DNA"/>
</dbReference>
<evidence type="ECO:0000259" key="2">
    <source>
        <dbReference type="PROSITE" id="PS50181"/>
    </source>
</evidence>
<feature type="domain" description="F-box" evidence="2">
    <location>
        <begin position="1"/>
        <end position="43"/>
    </location>
</feature>
<dbReference type="InterPro" id="IPR036047">
    <property type="entry name" value="F-box-like_dom_sf"/>
</dbReference>
<reference evidence="3 4" key="1">
    <citation type="journal article" date="2024" name="Commun. Biol.">
        <title>Comparative genomic analysis of thermophilic fungi reveals convergent evolutionary adaptations and gene losses.</title>
        <authorList>
            <person name="Steindorff A.S."/>
            <person name="Aguilar-Pontes M.V."/>
            <person name="Robinson A.J."/>
            <person name="Andreopoulos B."/>
            <person name="LaButti K."/>
            <person name="Kuo A."/>
            <person name="Mondo S."/>
            <person name="Riley R."/>
            <person name="Otillar R."/>
            <person name="Haridas S."/>
            <person name="Lipzen A."/>
            <person name="Grimwood J."/>
            <person name="Schmutz J."/>
            <person name="Clum A."/>
            <person name="Reid I.D."/>
            <person name="Moisan M.C."/>
            <person name="Butler G."/>
            <person name="Nguyen T.T.M."/>
            <person name="Dewar K."/>
            <person name="Conant G."/>
            <person name="Drula E."/>
            <person name="Henrissat B."/>
            <person name="Hansel C."/>
            <person name="Singer S."/>
            <person name="Hutchinson M.I."/>
            <person name="de Vries R.P."/>
            <person name="Natvig D.O."/>
            <person name="Powell A.J."/>
            <person name="Tsang A."/>
            <person name="Grigoriev I.V."/>
        </authorList>
    </citation>
    <scope>NUCLEOTIDE SEQUENCE [LARGE SCALE GENOMIC DNA]</scope>
    <source>
        <strain evidence="3 4">CBS 494.80</strain>
    </source>
</reference>
<gene>
    <name evidence="3" type="ORF">VTL71DRAFT_5540</name>
</gene>
<evidence type="ECO:0000313" key="4">
    <source>
        <dbReference type="Proteomes" id="UP001595075"/>
    </source>
</evidence>
<dbReference type="SUPFAM" id="SSF81383">
    <property type="entry name" value="F-box domain"/>
    <property type="match status" value="1"/>
</dbReference>
<dbReference type="PROSITE" id="PS50181">
    <property type="entry name" value="FBOX"/>
    <property type="match status" value="1"/>
</dbReference>
<accession>A0ABR4C1F0</accession>
<name>A0ABR4C1F0_9HELO</name>
<sequence>MFDFPTELVVLISSYLPTSSIATLALCNKKLSAMLSDQVWTYLRDHKLERIEFLTLLSRDLPLRYACNGCGNLHLSSTVPGPGDKHTRQQPMSCIPASTLGGYYVDNVLPISDYFCNYSLRFAHVQLALKRHRYGPPHGISLQDLGYSEIRLIGHNAFFFTVEARIDAETGELLLRSQEWIVSMQHPRSHFMSRSMNHGVCQHLMTYHGELGLDDTLTGIMRCRVSHNQTHGIDPRNSVPGRQESTCDCMRLHQCQVCPMEYHLDIVDLRNVGETLCVTKWFNLGCGSSAQDPLWRGHELMPEAFVPHGLQLGRIRSQFESQEGCPVSGLTATNKEMLQNDWCIVEQGRFISMRDHGLGWSSAGGGPKVGFLEEMDSPGRLRQLSSMASDHFTIRLLLAWISLAILSLCLNIWSSIQEEL</sequence>
<dbReference type="Proteomes" id="UP001595075">
    <property type="component" value="Unassembled WGS sequence"/>
</dbReference>
<evidence type="ECO:0000256" key="1">
    <source>
        <dbReference type="SAM" id="Phobius"/>
    </source>
</evidence>
<evidence type="ECO:0000313" key="3">
    <source>
        <dbReference type="EMBL" id="KAL2063735.1"/>
    </source>
</evidence>
<dbReference type="InterPro" id="IPR001810">
    <property type="entry name" value="F-box_dom"/>
</dbReference>
<keyword evidence="1" id="KW-0812">Transmembrane</keyword>
<keyword evidence="4" id="KW-1185">Reference proteome</keyword>
<proteinExistence type="predicted"/>
<keyword evidence="1" id="KW-1133">Transmembrane helix</keyword>
<keyword evidence="1" id="KW-0472">Membrane</keyword>
<organism evidence="3 4">
    <name type="scientific">Oculimacula yallundae</name>
    <dbReference type="NCBI Taxonomy" id="86028"/>
    <lineage>
        <taxon>Eukaryota</taxon>
        <taxon>Fungi</taxon>
        <taxon>Dikarya</taxon>
        <taxon>Ascomycota</taxon>
        <taxon>Pezizomycotina</taxon>
        <taxon>Leotiomycetes</taxon>
        <taxon>Helotiales</taxon>
        <taxon>Ploettnerulaceae</taxon>
        <taxon>Oculimacula</taxon>
    </lineage>
</organism>